<gene>
    <name evidence="2" type="ORF">METZ01_LOCUS449963</name>
</gene>
<dbReference type="AlphaFoldDB" id="A0A382ZPE0"/>
<proteinExistence type="predicted"/>
<name>A0A382ZPE0_9ZZZZ</name>
<feature type="non-terminal residue" evidence="2">
    <location>
        <position position="71"/>
    </location>
</feature>
<dbReference type="Pfam" id="PF00329">
    <property type="entry name" value="Complex1_30kDa"/>
    <property type="match status" value="1"/>
</dbReference>
<sequence length="71" mass="7947">MARLEIGQIIAVIKEKLPEAVVEEVLDGVDPFVVVKAEQWGETARLCRDDSRLGFDLLSCISGVDYPEREE</sequence>
<dbReference type="EMBL" id="UINC01185419">
    <property type="protein sequence ID" value="SVD97109.1"/>
    <property type="molecule type" value="Genomic_DNA"/>
</dbReference>
<reference evidence="2" key="1">
    <citation type="submission" date="2018-05" db="EMBL/GenBank/DDBJ databases">
        <authorList>
            <person name="Lanie J.A."/>
            <person name="Ng W.-L."/>
            <person name="Kazmierczak K.M."/>
            <person name="Andrzejewski T.M."/>
            <person name="Davidsen T.M."/>
            <person name="Wayne K.J."/>
            <person name="Tettelin H."/>
            <person name="Glass J.I."/>
            <person name="Rusch D."/>
            <person name="Podicherti R."/>
            <person name="Tsui H.-C.T."/>
            <person name="Winkler M.E."/>
        </authorList>
    </citation>
    <scope>NUCLEOTIDE SEQUENCE</scope>
</reference>
<dbReference type="Gene3D" id="3.30.460.80">
    <property type="entry name" value="NADH:ubiquinone oxidoreductase, 30kDa subunit"/>
    <property type="match status" value="1"/>
</dbReference>
<evidence type="ECO:0000259" key="1">
    <source>
        <dbReference type="Pfam" id="PF00329"/>
    </source>
</evidence>
<accession>A0A382ZPE0</accession>
<organism evidence="2">
    <name type="scientific">marine metagenome</name>
    <dbReference type="NCBI Taxonomy" id="408172"/>
    <lineage>
        <taxon>unclassified sequences</taxon>
        <taxon>metagenomes</taxon>
        <taxon>ecological metagenomes</taxon>
    </lineage>
</organism>
<protein>
    <recommendedName>
        <fullName evidence="1">NADH:ubiquinone oxidoreductase 30kDa subunit domain-containing protein</fullName>
    </recommendedName>
</protein>
<dbReference type="InterPro" id="IPR037232">
    <property type="entry name" value="NADH_quin_OxRdtase_su_C/D-like"/>
</dbReference>
<evidence type="ECO:0000313" key="2">
    <source>
        <dbReference type="EMBL" id="SVD97109.1"/>
    </source>
</evidence>
<dbReference type="SUPFAM" id="SSF143243">
    <property type="entry name" value="Nqo5-like"/>
    <property type="match status" value="1"/>
</dbReference>
<feature type="domain" description="NADH:ubiquinone oxidoreductase 30kDa subunit" evidence="1">
    <location>
        <begin position="33"/>
        <end position="68"/>
    </location>
</feature>
<dbReference type="InterPro" id="IPR001268">
    <property type="entry name" value="NADH_UbQ_OxRdtase_30kDa_su"/>
</dbReference>
<dbReference type="GO" id="GO:0008137">
    <property type="term" value="F:NADH dehydrogenase (ubiquinone) activity"/>
    <property type="evidence" value="ECO:0007669"/>
    <property type="project" value="InterPro"/>
</dbReference>